<feature type="transmembrane region" description="Helical" evidence="3">
    <location>
        <begin position="299"/>
        <end position="318"/>
    </location>
</feature>
<accession>A0A022XXX2</accession>
<keyword evidence="1" id="KW-0596">Phosphopantetheine</keyword>
<dbReference type="InterPro" id="IPR045851">
    <property type="entry name" value="AMP-bd_C_sf"/>
</dbReference>
<protein>
    <recommendedName>
        <fullName evidence="4">Carrier domain-containing protein</fullName>
    </recommendedName>
</protein>
<evidence type="ECO:0000313" key="6">
    <source>
        <dbReference type="Proteomes" id="UP000023623"/>
    </source>
</evidence>
<keyword evidence="6" id="KW-1185">Reference proteome</keyword>
<feature type="transmembrane region" description="Helical" evidence="3">
    <location>
        <begin position="557"/>
        <end position="582"/>
    </location>
</feature>
<dbReference type="HOGENOM" id="CLU_384587_0_0_1"/>
<name>A0A022XXX2_TRISD</name>
<evidence type="ECO:0000256" key="1">
    <source>
        <dbReference type="ARBA" id="ARBA00022450"/>
    </source>
</evidence>
<keyword evidence="3" id="KW-0812">Transmembrane</keyword>
<dbReference type="PANTHER" id="PTHR44845:SF6">
    <property type="entry name" value="BETA-ALANINE-ACTIVATING ENZYME"/>
    <property type="match status" value="1"/>
</dbReference>
<dbReference type="OrthoDB" id="3633556at2759"/>
<evidence type="ECO:0000313" key="5">
    <source>
        <dbReference type="EMBL" id="EZF75404.1"/>
    </source>
</evidence>
<dbReference type="SUPFAM" id="SSF47336">
    <property type="entry name" value="ACP-like"/>
    <property type="match status" value="1"/>
</dbReference>
<sequence>MLSFSASKDPSSIIFGRVTETMAFSTSHDVLQEVVGAVTVTPAGCKRPDLRQIHEALKDRLDQPKWPTILVYMDNVPKTHNKLRRIQLSRRLGLETLTDDTLPSDCHYEAICPQPETPLDILIDQRRCAVQPEAVLFSDIPSQLLPHEIFRRLRILVDGYLVPSSIRIVDGPALVNSGDTIDEAAVDAIIRSQALSSISPTEQRVCGLFADALRLTLGDVTPTTDFFLAGGDSLTAGRLVSRIRQEFSVRLASDVLFRHSTVSEVSIVVEEAMARPKAEEKKSEDLPGCLETYSSTNPAILLLNLIPLGVFSPTLQTLRWSMFVYILIQTFRWRIRDSVIGRLFLILLSGVVDTGLVYPMWGPYHSRWWLTQKVLQVCGKGIFGHFGFTRVLYYRALGARIGRNVRIHPQASLGEYDLIEIGDNVVLDDCSCRPFSAERNTSMLLQPIRIGADCTVGLKAVIASDTDLPQGTCLGPNTSSWEMEDAQESNRELASAQIPQPHWIWYVLVVGLLSLLVSFVSRLPAIVAFFPVVMKYRQVENDMLRQQVLWFVSPSRIGYYALVILTGAVVGPFAWFLAVYLVKRGLDLACGRPRPGPHNLRTHYELVSIAVRMLGGRVGKRVYWPGTGIAMVQDYDLLEIGNDVVFGSRSTFVTSDGVGRDRIVIGDGAFVGDHVVALPGVMVGKRTTIGSGALLRRNGSYPDNTTWTGSNHGDVIQFP</sequence>
<dbReference type="InterPro" id="IPR011004">
    <property type="entry name" value="Trimer_LpxA-like_sf"/>
</dbReference>
<dbReference type="InterPro" id="IPR001451">
    <property type="entry name" value="Hexapep"/>
</dbReference>
<feature type="domain" description="Carrier" evidence="4">
    <location>
        <begin position="196"/>
        <end position="273"/>
    </location>
</feature>
<dbReference type="Proteomes" id="UP000023623">
    <property type="component" value="Unassembled WGS sequence"/>
</dbReference>
<evidence type="ECO:0000259" key="4">
    <source>
        <dbReference type="PROSITE" id="PS50075"/>
    </source>
</evidence>
<dbReference type="SUPFAM" id="SSF56801">
    <property type="entry name" value="Acetyl-CoA synthetase-like"/>
    <property type="match status" value="1"/>
</dbReference>
<dbReference type="SMART" id="SM00823">
    <property type="entry name" value="PKS_PP"/>
    <property type="match status" value="1"/>
</dbReference>
<evidence type="ECO:0000256" key="2">
    <source>
        <dbReference type="ARBA" id="ARBA00022553"/>
    </source>
</evidence>
<dbReference type="InterPro" id="IPR036736">
    <property type="entry name" value="ACP-like_sf"/>
</dbReference>
<dbReference type="PANTHER" id="PTHR44845">
    <property type="entry name" value="CARRIER DOMAIN-CONTAINING PROTEIN"/>
    <property type="match status" value="1"/>
</dbReference>
<dbReference type="Gene3D" id="2.160.10.10">
    <property type="entry name" value="Hexapeptide repeat proteins"/>
    <property type="match status" value="2"/>
</dbReference>
<proteinExistence type="predicted"/>
<evidence type="ECO:0000256" key="3">
    <source>
        <dbReference type="SAM" id="Phobius"/>
    </source>
</evidence>
<reference evidence="5 6" key="1">
    <citation type="submission" date="2014-02" db="EMBL/GenBank/DDBJ databases">
        <title>The Genome Sequence of Trichophyton rubrum (morphotype soudanense) CBS 452.61.</title>
        <authorList>
            <consortium name="The Broad Institute Genomics Platform"/>
            <person name="Cuomo C.A."/>
            <person name="White T.C."/>
            <person name="Graser Y."/>
            <person name="Martinez-Rossi N."/>
            <person name="Heitman J."/>
            <person name="Young S.K."/>
            <person name="Zeng Q."/>
            <person name="Gargeya S."/>
            <person name="Abouelleil A."/>
            <person name="Alvarado L."/>
            <person name="Chapman S.B."/>
            <person name="Gainer-Dewar J."/>
            <person name="Goldberg J."/>
            <person name="Griggs A."/>
            <person name="Gujja S."/>
            <person name="Hansen M."/>
            <person name="Howarth C."/>
            <person name="Imamovic A."/>
            <person name="Larimer J."/>
            <person name="Martinez D."/>
            <person name="Murphy C."/>
            <person name="Pearson M.D."/>
            <person name="Persinoti G."/>
            <person name="Poon T."/>
            <person name="Priest M."/>
            <person name="Roberts A.D."/>
            <person name="Saif S."/>
            <person name="Shea T.D."/>
            <person name="Sykes S.N."/>
            <person name="Wortman J."/>
            <person name="Nusbaum C."/>
            <person name="Birren B."/>
        </authorList>
    </citation>
    <scope>NUCLEOTIDE SEQUENCE [LARGE SCALE GENOMIC DNA]</scope>
    <source>
        <strain evidence="5 6">CBS 452.61</strain>
    </source>
</reference>
<feature type="transmembrane region" description="Helical" evidence="3">
    <location>
        <begin position="339"/>
        <end position="361"/>
    </location>
</feature>
<dbReference type="Pfam" id="PF00132">
    <property type="entry name" value="Hexapep"/>
    <property type="match status" value="1"/>
</dbReference>
<dbReference type="Gene3D" id="1.10.1200.10">
    <property type="entry name" value="ACP-like"/>
    <property type="match status" value="1"/>
</dbReference>
<dbReference type="EMBL" id="KK208810">
    <property type="protein sequence ID" value="EZF75404.1"/>
    <property type="molecule type" value="Genomic_DNA"/>
</dbReference>
<keyword evidence="3" id="KW-0472">Membrane</keyword>
<keyword evidence="2" id="KW-0597">Phosphoprotein</keyword>
<dbReference type="Pfam" id="PF00550">
    <property type="entry name" value="PP-binding"/>
    <property type="match status" value="1"/>
</dbReference>
<feature type="transmembrane region" description="Helical" evidence="3">
    <location>
        <begin position="503"/>
        <end position="536"/>
    </location>
</feature>
<keyword evidence="3" id="KW-1133">Transmembrane helix</keyword>
<dbReference type="SUPFAM" id="SSF51161">
    <property type="entry name" value="Trimeric LpxA-like enzymes"/>
    <property type="match status" value="2"/>
</dbReference>
<dbReference type="AlphaFoldDB" id="A0A022XXX2"/>
<dbReference type="InterPro" id="IPR020806">
    <property type="entry name" value="PKS_PP-bd"/>
</dbReference>
<dbReference type="InterPro" id="IPR009081">
    <property type="entry name" value="PP-bd_ACP"/>
</dbReference>
<dbReference type="PROSITE" id="PS50075">
    <property type="entry name" value="CARRIER"/>
    <property type="match status" value="1"/>
</dbReference>
<dbReference type="Gene3D" id="3.30.300.30">
    <property type="match status" value="1"/>
</dbReference>
<dbReference type="GO" id="GO:0031177">
    <property type="term" value="F:phosphopantetheine binding"/>
    <property type="evidence" value="ECO:0007669"/>
    <property type="project" value="InterPro"/>
</dbReference>
<gene>
    <name evidence="5" type="ORF">H105_02991</name>
</gene>
<organism evidence="5 6">
    <name type="scientific">Trichophyton soudanense CBS 452.61</name>
    <dbReference type="NCBI Taxonomy" id="1215331"/>
    <lineage>
        <taxon>Eukaryota</taxon>
        <taxon>Fungi</taxon>
        <taxon>Dikarya</taxon>
        <taxon>Ascomycota</taxon>
        <taxon>Pezizomycotina</taxon>
        <taxon>Eurotiomycetes</taxon>
        <taxon>Eurotiomycetidae</taxon>
        <taxon>Onygenales</taxon>
        <taxon>Arthrodermataceae</taxon>
        <taxon>Trichophyton</taxon>
    </lineage>
</organism>